<dbReference type="InterPro" id="IPR002678">
    <property type="entry name" value="DUF34/NIF3"/>
</dbReference>
<feature type="binding site" evidence="2">
    <location>
        <position position="124"/>
    </location>
    <ligand>
        <name>a divalent metal cation</name>
        <dbReference type="ChEBI" id="CHEBI:60240"/>
        <label>1</label>
    </ligand>
</feature>
<dbReference type="FunFam" id="3.40.1390.30:FF:000001">
    <property type="entry name" value="GTP cyclohydrolase 1 type 2"/>
    <property type="match status" value="1"/>
</dbReference>
<dbReference type="SUPFAM" id="SSF102705">
    <property type="entry name" value="NIF3 (NGG1p interacting factor 3)-like"/>
    <property type="match status" value="1"/>
</dbReference>
<evidence type="ECO:0000256" key="1">
    <source>
        <dbReference type="ARBA" id="ARBA00006964"/>
    </source>
</evidence>
<dbReference type="PANTHER" id="PTHR13799:SF13">
    <property type="entry name" value="NIF3-LIKE PROTEIN 1"/>
    <property type="match status" value="1"/>
</dbReference>
<comment type="caution">
    <text evidence="3">The sequence shown here is derived from an EMBL/GenBank/DDBJ whole genome shotgun (WGS) entry which is preliminary data.</text>
</comment>
<evidence type="ECO:0000313" key="4">
    <source>
        <dbReference type="Proteomes" id="UP001187682"/>
    </source>
</evidence>
<dbReference type="NCBIfam" id="TIGR00486">
    <property type="entry name" value="YbgI_SA1388"/>
    <property type="match status" value="1"/>
</dbReference>
<dbReference type="PANTHER" id="PTHR13799">
    <property type="entry name" value="NGG1 INTERACTING FACTOR 3"/>
    <property type="match status" value="1"/>
</dbReference>
<sequence length="315" mass="33378">MSTTAARSGITATSPAFTQLVVKSMRELFPEELADRTWDNVGLLLDNVQTPNDPATPPVVLLTNDLTYAVAEEAISLGASVIISYHPIIFRGLKALTCADPQQATLLRLARAGVAVYCPHTALDASPYGINAWLAEIVELAAAQTADPAEAVSAAAPTRRVLKPASSPPEGLEGAGYGMETTLGREVPAARIIKGVGRLLGGLQHLHVAEPAGVDVASAKVSSVAVCAGSGADVMRGSGAEMWITGEMSHHDALAAAQRGRIVVTTYHSNTERQFLEKRLQGMLEERLRPEESRAEVLVSRIDSDPFRVVDLEAL</sequence>
<dbReference type="Pfam" id="PF01784">
    <property type="entry name" value="DUF34_NIF3"/>
    <property type="match status" value="1"/>
</dbReference>
<dbReference type="AlphaFoldDB" id="A0AAE8N1M9"/>
<keyword evidence="4" id="KW-1185">Reference proteome</keyword>
<evidence type="ECO:0000256" key="2">
    <source>
        <dbReference type="PIRSR" id="PIRSR602678-1"/>
    </source>
</evidence>
<comment type="similarity">
    <text evidence="1">Belongs to the GTP cyclohydrolase I type 2/NIF3 family.</text>
</comment>
<feature type="binding site" evidence="2">
    <location>
        <position position="268"/>
    </location>
    <ligand>
        <name>a divalent metal cation</name>
        <dbReference type="ChEBI" id="CHEBI:60240"/>
        <label>1</label>
    </ligand>
</feature>
<dbReference type="EMBL" id="ONZQ02000010">
    <property type="protein sequence ID" value="SPO04297.1"/>
    <property type="molecule type" value="Genomic_DNA"/>
</dbReference>
<dbReference type="Proteomes" id="UP001187682">
    <property type="component" value="Unassembled WGS sequence"/>
</dbReference>
<name>A0AAE8N1M9_9PEZI</name>
<gene>
    <name evidence="3" type="ORF">DNG_06980</name>
</gene>
<organism evidence="3 4">
    <name type="scientific">Cephalotrichum gorgonifer</name>
    <dbReference type="NCBI Taxonomy" id="2041049"/>
    <lineage>
        <taxon>Eukaryota</taxon>
        <taxon>Fungi</taxon>
        <taxon>Dikarya</taxon>
        <taxon>Ascomycota</taxon>
        <taxon>Pezizomycotina</taxon>
        <taxon>Sordariomycetes</taxon>
        <taxon>Hypocreomycetidae</taxon>
        <taxon>Microascales</taxon>
        <taxon>Microascaceae</taxon>
        <taxon>Cephalotrichum</taxon>
    </lineage>
</organism>
<feature type="binding site" evidence="2">
    <location>
        <position position="272"/>
    </location>
    <ligand>
        <name>a divalent metal cation</name>
        <dbReference type="ChEBI" id="CHEBI:60240"/>
        <label>1</label>
    </ligand>
</feature>
<proteinExistence type="inferred from homology"/>
<evidence type="ECO:0000313" key="3">
    <source>
        <dbReference type="EMBL" id="SPO04297.1"/>
    </source>
</evidence>
<dbReference type="Gene3D" id="3.40.1390.30">
    <property type="entry name" value="NIF3 (NGG1p interacting factor 3)-like"/>
    <property type="match status" value="1"/>
</dbReference>
<feature type="binding site" evidence="2">
    <location>
        <position position="86"/>
    </location>
    <ligand>
        <name>a divalent metal cation</name>
        <dbReference type="ChEBI" id="CHEBI:60240"/>
        <label>1</label>
    </ligand>
</feature>
<dbReference type="InterPro" id="IPR036069">
    <property type="entry name" value="DUF34/NIF3_sf"/>
</dbReference>
<reference evidence="3" key="1">
    <citation type="submission" date="2018-03" db="EMBL/GenBank/DDBJ databases">
        <authorList>
            <person name="Guldener U."/>
        </authorList>
    </citation>
    <scope>NUCLEOTIDE SEQUENCE</scope>
</reference>
<dbReference type="GO" id="GO:0005739">
    <property type="term" value="C:mitochondrion"/>
    <property type="evidence" value="ECO:0007669"/>
    <property type="project" value="TreeGrafter"/>
</dbReference>
<accession>A0AAE8N1M9</accession>
<dbReference type="GO" id="GO:0046872">
    <property type="term" value="F:metal ion binding"/>
    <property type="evidence" value="ECO:0007669"/>
    <property type="project" value="UniProtKB-KW"/>
</dbReference>
<protein>
    <submittedName>
        <fullName evidence="3">Related to Ngg1p-interacting factor 3</fullName>
    </submittedName>
</protein>
<keyword evidence="2" id="KW-0479">Metal-binding</keyword>